<dbReference type="PANTHER" id="PTHR33202">
    <property type="entry name" value="ZINC UPTAKE REGULATION PROTEIN"/>
    <property type="match status" value="1"/>
</dbReference>
<protein>
    <submittedName>
        <fullName evidence="2">Fe2+ or Zn2+ uptake regulation protein</fullName>
    </submittedName>
</protein>
<dbReference type="Proteomes" id="UP000572680">
    <property type="component" value="Unassembled WGS sequence"/>
</dbReference>
<dbReference type="GO" id="GO:0008270">
    <property type="term" value="F:zinc ion binding"/>
    <property type="evidence" value="ECO:0007669"/>
    <property type="project" value="TreeGrafter"/>
</dbReference>
<evidence type="ECO:0000256" key="1">
    <source>
        <dbReference type="PIRSR" id="PIRSR602481-1"/>
    </source>
</evidence>
<dbReference type="CDD" id="cd07153">
    <property type="entry name" value="Fur_like"/>
    <property type="match status" value="1"/>
</dbReference>
<name>A0A7W3QKT3_ACTNM</name>
<organism evidence="2 3">
    <name type="scientific">Actinomadura namibiensis</name>
    <dbReference type="NCBI Taxonomy" id="182080"/>
    <lineage>
        <taxon>Bacteria</taxon>
        <taxon>Bacillati</taxon>
        <taxon>Actinomycetota</taxon>
        <taxon>Actinomycetes</taxon>
        <taxon>Streptosporangiales</taxon>
        <taxon>Thermomonosporaceae</taxon>
        <taxon>Actinomadura</taxon>
    </lineage>
</organism>
<accession>A0A7W3QKT3</accession>
<keyword evidence="1" id="KW-0479">Metal-binding</keyword>
<dbReference type="EMBL" id="JACJIA010000002">
    <property type="protein sequence ID" value="MBA8950248.1"/>
    <property type="molecule type" value="Genomic_DNA"/>
</dbReference>
<keyword evidence="1" id="KW-0862">Zinc</keyword>
<dbReference type="GO" id="GO:0045892">
    <property type="term" value="P:negative regulation of DNA-templated transcription"/>
    <property type="evidence" value="ECO:0007669"/>
    <property type="project" value="TreeGrafter"/>
</dbReference>
<proteinExistence type="predicted"/>
<sequence>MAGDADALRARGVPATPRRLAVLAALARQDGPRSALALHSALCADGADISLTTVYRALATLARAGLVHAVDHGTETVYLACGDERHVHLVCRVCGLVAEAEPVRLRGRSAGRPETRAFLIEEVHGVCGPCRTAPRT</sequence>
<dbReference type="GO" id="GO:1900376">
    <property type="term" value="P:regulation of secondary metabolite biosynthetic process"/>
    <property type="evidence" value="ECO:0007669"/>
    <property type="project" value="TreeGrafter"/>
</dbReference>
<comment type="caution">
    <text evidence="2">The sequence shown here is derived from an EMBL/GenBank/DDBJ whole genome shotgun (WGS) entry which is preliminary data.</text>
</comment>
<gene>
    <name evidence="2" type="ORF">HNR61_001861</name>
</gene>
<dbReference type="RefSeq" id="WP_182842698.1">
    <property type="nucleotide sequence ID" value="NZ_BAAALP010000035.1"/>
</dbReference>
<dbReference type="InterPro" id="IPR036390">
    <property type="entry name" value="WH_DNA-bd_sf"/>
</dbReference>
<comment type="cofactor">
    <cofactor evidence="1">
        <name>Zn(2+)</name>
        <dbReference type="ChEBI" id="CHEBI:29105"/>
    </cofactor>
    <text evidence="1">Binds 1 zinc ion per subunit.</text>
</comment>
<evidence type="ECO:0000313" key="2">
    <source>
        <dbReference type="EMBL" id="MBA8950248.1"/>
    </source>
</evidence>
<dbReference type="InterPro" id="IPR036388">
    <property type="entry name" value="WH-like_DNA-bd_sf"/>
</dbReference>
<evidence type="ECO:0000313" key="3">
    <source>
        <dbReference type="Proteomes" id="UP000572680"/>
    </source>
</evidence>
<dbReference type="Gene3D" id="1.10.10.10">
    <property type="entry name" value="Winged helix-like DNA-binding domain superfamily/Winged helix DNA-binding domain"/>
    <property type="match status" value="1"/>
</dbReference>
<feature type="binding site" evidence="1">
    <location>
        <position position="127"/>
    </location>
    <ligand>
        <name>Zn(2+)</name>
        <dbReference type="ChEBI" id="CHEBI:29105"/>
    </ligand>
</feature>
<dbReference type="GO" id="GO:0003700">
    <property type="term" value="F:DNA-binding transcription factor activity"/>
    <property type="evidence" value="ECO:0007669"/>
    <property type="project" value="InterPro"/>
</dbReference>
<dbReference type="Pfam" id="PF01475">
    <property type="entry name" value="FUR"/>
    <property type="match status" value="1"/>
</dbReference>
<keyword evidence="3" id="KW-1185">Reference proteome</keyword>
<feature type="binding site" evidence="1">
    <location>
        <position position="91"/>
    </location>
    <ligand>
        <name>Zn(2+)</name>
        <dbReference type="ChEBI" id="CHEBI:29105"/>
    </ligand>
</feature>
<dbReference type="GO" id="GO:0000976">
    <property type="term" value="F:transcription cis-regulatory region binding"/>
    <property type="evidence" value="ECO:0007669"/>
    <property type="project" value="TreeGrafter"/>
</dbReference>
<dbReference type="PANTHER" id="PTHR33202:SF7">
    <property type="entry name" value="FERRIC UPTAKE REGULATION PROTEIN"/>
    <property type="match status" value="1"/>
</dbReference>
<dbReference type="AlphaFoldDB" id="A0A7W3QKT3"/>
<dbReference type="InterPro" id="IPR002481">
    <property type="entry name" value="FUR"/>
</dbReference>
<reference evidence="2 3" key="1">
    <citation type="submission" date="2020-08" db="EMBL/GenBank/DDBJ databases">
        <title>Genomic Encyclopedia of Type Strains, Phase IV (KMG-IV): sequencing the most valuable type-strain genomes for metagenomic binning, comparative biology and taxonomic classification.</title>
        <authorList>
            <person name="Goeker M."/>
        </authorList>
    </citation>
    <scope>NUCLEOTIDE SEQUENCE [LARGE SCALE GENOMIC DNA]</scope>
    <source>
        <strain evidence="2 3">DSM 44197</strain>
    </source>
</reference>
<dbReference type="SUPFAM" id="SSF46785">
    <property type="entry name" value="Winged helix' DNA-binding domain"/>
    <property type="match status" value="1"/>
</dbReference>
<feature type="binding site" evidence="1">
    <location>
        <position position="94"/>
    </location>
    <ligand>
        <name>Zn(2+)</name>
        <dbReference type="ChEBI" id="CHEBI:29105"/>
    </ligand>
</feature>
<feature type="binding site" evidence="1">
    <location>
        <position position="130"/>
    </location>
    <ligand>
        <name>Zn(2+)</name>
        <dbReference type="ChEBI" id="CHEBI:29105"/>
    </ligand>
</feature>